<dbReference type="HAMAP" id="MF_01019">
    <property type="entry name" value="HisIE"/>
    <property type="match status" value="1"/>
</dbReference>
<dbReference type="GO" id="GO:0005524">
    <property type="term" value="F:ATP binding"/>
    <property type="evidence" value="ECO:0007669"/>
    <property type="project" value="UniProtKB-KW"/>
</dbReference>
<evidence type="ECO:0000256" key="14">
    <source>
        <dbReference type="ARBA" id="ARBA00023268"/>
    </source>
</evidence>
<dbReference type="InterPro" id="IPR038019">
    <property type="entry name" value="PRib_AMP_CycHydrolase_sf"/>
</dbReference>
<dbReference type="InterPro" id="IPR008179">
    <property type="entry name" value="HisE"/>
</dbReference>
<comment type="caution">
    <text evidence="17">The sequence shown here is derived from an EMBL/GenBank/DDBJ whole genome shotgun (WGS) entry which is preliminary data.</text>
</comment>
<evidence type="ECO:0000313" key="18">
    <source>
        <dbReference type="Proteomes" id="UP000273977"/>
    </source>
</evidence>
<dbReference type="CDD" id="cd11534">
    <property type="entry name" value="NTP-PPase_HisIE_like"/>
    <property type="match status" value="1"/>
</dbReference>
<proteinExistence type="inferred from homology"/>
<evidence type="ECO:0000256" key="7">
    <source>
        <dbReference type="ARBA" id="ARBA00008299"/>
    </source>
</evidence>
<dbReference type="EC" id="3.5.4.19" evidence="15"/>
<evidence type="ECO:0000256" key="13">
    <source>
        <dbReference type="ARBA" id="ARBA00023102"/>
    </source>
</evidence>
<dbReference type="GO" id="GO:0000105">
    <property type="term" value="P:L-histidine biosynthetic process"/>
    <property type="evidence" value="ECO:0007669"/>
    <property type="project" value="UniProtKB-UniRule"/>
</dbReference>
<evidence type="ECO:0000313" key="17">
    <source>
        <dbReference type="EMBL" id="RPA61014.1"/>
    </source>
</evidence>
<dbReference type="GO" id="GO:0005737">
    <property type="term" value="C:cytoplasm"/>
    <property type="evidence" value="ECO:0007669"/>
    <property type="project" value="UniProtKB-SubCell"/>
</dbReference>
<dbReference type="Proteomes" id="UP000273977">
    <property type="component" value="Unassembled WGS sequence"/>
</dbReference>
<protein>
    <recommendedName>
        <fullName evidence="15">Histidine biosynthesis bifunctional protein HisIE</fullName>
    </recommendedName>
    <domain>
        <recommendedName>
            <fullName evidence="15">Phosphoribosyl-AMP cyclohydrolase</fullName>
            <shortName evidence="15">PRA-CH</shortName>
            <ecNumber evidence="15">3.5.4.19</ecNumber>
        </recommendedName>
    </domain>
    <domain>
        <recommendedName>
            <fullName evidence="15">Phosphoribosyl-ATP pyrophosphatase</fullName>
            <shortName evidence="15">PRA-PH</shortName>
            <ecNumber evidence="15">3.6.1.31</ecNumber>
        </recommendedName>
    </domain>
</protein>
<dbReference type="EC" id="3.6.1.31" evidence="15"/>
<evidence type="ECO:0000256" key="10">
    <source>
        <dbReference type="ARBA" id="ARBA00022741"/>
    </source>
</evidence>
<evidence type="ECO:0000256" key="2">
    <source>
        <dbReference type="ARBA" id="ARBA00001460"/>
    </source>
</evidence>
<keyword evidence="12 15" id="KW-0067">ATP-binding</keyword>
<gene>
    <name evidence="15" type="primary">hisI</name>
    <name evidence="15" type="synonym">hisIE</name>
    <name evidence="17" type="ORF">EF384_03095</name>
</gene>
<dbReference type="OrthoDB" id="9795769at2"/>
<evidence type="ECO:0000256" key="12">
    <source>
        <dbReference type="ARBA" id="ARBA00022840"/>
    </source>
</evidence>
<evidence type="ECO:0000256" key="8">
    <source>
        <dbReference type="ARBA" id="ARBA00022490"/>
    </source>
</evidence>
<dbReference type="NCBIfam" id="NF000768">
    <property type="entry name" value="PRK00051.1"/>
    <property type="match status" value="1"/>
</dbReference>
<dbReference type="Pfam" id="PF01502">
    <property type="entry name" value="PRA-CH"/>
    <property type="match status" value="1"/>
</dbReference>
<dbReference type="InterPro" id="IPR002496">
    <property type="entry name" value="PRib_AMP_CycHydrolase_dom"/>
</dbReference>
<evidence type="ECO:0000256" key="3">
    <source>
        <dbReference type="ARBA" id="ARBA00004496"/>
    </source>
</evidence>
<organism evidence="17 18">
    <name type="scientific">Aerococcus agrisoli</name>
    <dbReference type="NCBI Taxonomy" id="2487350"/>
    <lineage>
        <taxon>Bacteria</taxon>
        <taxon>Bacillati</taxon>
        <taxon>Bacillota</taxon>
        <taxon>Bacilli</taxon>
        <taxon>Lactobacillales</taxon>
        <taxon>Aerococcaceae</taxon>
        <taxon>Aerococcus</taxon>
    </lineage>
</organism>
<comment type="pathway">
    <text evidence="4 15">Amino-acid biosynthesis; L-histidine biosynthesis; L-histidine from 5-phospho-alpha-D-ribose 1-diphosphate: step 3/9.</text>
</comment>
<evidence type="ECO:0000256" key="15">
    <source>
        <dbReference type="HAMAP-Rule" id="MF_01019"/>
    </source>
</evidence>
<dbReference type="SUPFAM" id="SSF101386">
    <property type="entry name" value="all-alpha NTP pyrophosphatases"/>
    <property type="match status" value="1"/>
</dbReference>
<dbReference type="InterPro" id="IPR023019">
    <property type="entry name" value="His_synth_HisIE"/>
</dbReference>
<dbReference type="NCBIfam" id="TIGR03188">
    <property type="entry name" value="histidine_hisI"/>
    <property type="match status" value="1"/>
</dbReference>
<dbReference type="HAMAP" id="MF_01020">
    <property type="entry name" value="HisE"/>
    <property type="match status" value="1"/>
</dbReference>
<dbReference type="EMBL" id="RKMG01000006">
    <property type="protein sequence ID" value="RPA61014.1"/>
    <property type="molecule type" value="Genomic_DNA"/>
</dbReference>
<keyword evidence="9 15" id="KW-0028">Amino-acid biosynthesis</keyword>
<sequence length="212" mass="23625">MANIDFDKNGGLVPAILQNANTKQVLMMGYMNREAYDLTVKEGVAWFYSRSKGRLWKKGETSGNVQYVVKIEEDCDNDTLLLQVNPAGPTCHLGTNSCFGDNYFNLNVLERTIGDKIANPVEGSYTNYLVTEGLDKILKKCGEEMTEVVIAAKNQAAGHGKEELLNETSDLFYHVLVLLQNQGIALSEVEAVLGQRHGQSHDYSVRKEIKNY</sequence>
<evidence type="ECO:0000256" key="1">
    <source>
        <dbReference type="ARBA" id="ARBA00000024"/>
    </source>
</evidence>
<evidence type="ECO:0000259" key="16">
    <source>
        <dbReference type="Pfam" id="PF01502"/>
    </source>
</evidence>
<feature type="domain" description="Phosphoribosyl-AMP cyclohydrolase" evidence="16">
    <location>
        <begin position="27"/>
        <end position="99"/>
    </location>
</feature>
<comment type="pathway">
    <text evidence="5 15">Amino-acid biosynthesis; L-histidine biosynthesis; L-histidine from 5-phospho-alpha-D-ribose 1-diphosphate: step 2/9.</text>
</comment>
<dbReference type="Gene3D" id="1.10.287.1080">
    <property type="entry name" value="MazG-like"/>
    <property type="match status" value="1"/>
</dbReference>
<dbReference type="GO" id="GO:0004635">
    <property type="term" value="F:phosphoribosyl-AMP cyclohydrolase activity"/>
    <property type="evidence" value="ECO:0007669"/>
    <property type="project" value="UniProtKB-UniRule"/>
</dbReference>
<evidence type="ECO:0000256" key="6">
    <source>
        <dbReference type="ARBA" id="ARBA00007731"/>
    </source>
</evidence>
<accession>A0A3N4H763</accession>
<keyword evidence="10 15" id="KW-0547">Nucleotide-binding</keyword>
<dbReference type="SUPFAM" id="SSF141734">
    <property type="entry name" value="HisI-like"/>
    <property type="match status" value="1"/>
</dbReference>
<dbReference type="FunFam" id="3.10.20.810:FF:000001">
    <property type="entry name" value="Histidine biosynthesis bifunctional protein HisIE"/>
    <property type="match status" value="1"/>
</dbReference>
<comment type="similarity">
    <text evidence="6 15">In the C-terminal section; belongs to the PRA-PH family.</text>
</comment>
<reference evidence="17 18" key="1">
    <citation type="submission" date="2018-11" db="EMBL/GenBank/DDBJ databases">
        <title>Aerococcus sp. SJQ22, whole genome shotgun sequence.</title>
        <authorList>
            <person name="Sun L."/>
            <person name="Gao X."/>
            <person name="Chen W."/>
            <person name="Huang K."/>
        </authorList>
    </citation>
    <scope>NUCLEOTIDE SEQUENCE [LARGE SCALE GENOMIC DNA]</scope>
    <source>
        <strain evidence="17 18">SJQ22</strain>
    </source>
</reference>
<dbReference type="AlphaFoldDB" id="A0A3N4H763"/>
<dbReference type="NCBIfam" id="NF002747">
    <property type="entry name" value="PRK02759.1"/>
    <property type="match status" value="1"/>
</dbReference>
<dbReference type="UniPathway" id="UPA00031">
    <property type="reaction ID" value="UER00007"/>
</dbReference>
<dbReference type="GO" id="GO:0004636">
    <property type="term" value="F:phosphoribosyl-ATP diphosphatase activity"/>
    <property type="evidence" value="ECO:0007669"/>
    <property type="project" value="UniProtKB-UniRule"/>
</dbReference>
<keyword evidence="11 15" id="KW-0378">Hydrolase</keyword>
<keyword evidence="13 15" id="KW-0368">Histidine biosynthesis</keyword>
<evidence type="ECO:0000256" key="5">
    <source>
        <dbReference type="ARBA" id="ARBA00005204"/>
    </source>
</evidence>
<keyword evidence="14 15" id="KW-0511">Multifunctional enzyme</keyword>
<keyword evidence="8 15" id="KW-0963">Cytoplasm</keyword>
<evidence type="ECO:0000256" key="4">
    <source>
        <dbReference type="ARBA" id="ARBA00005169"/>
    </source>
</evidence>
<comment type="subcellular location">
    <subcellularLocation>
        <location evidence="3 15">Cytoplasm</location>
    </subcellularLocation>
</comment>
<comment type="similarity">
    <text evidence="7 15">In the N-terminal section; belongs to the PRA-CH family.</text>
</comment>
<dbReference type="PANTHER" id="PTHR42945">
    <property type="entry name" value="HISTIDINE BIOSYNTHESIS BIFUNCTIONAL PROTEIN"/>
    <property type="match status" value="1"/>
</dbReference>
<evidence type="ECO:0000256" key="11">
    <source>
        <dbReference type="ARBA" id="ARBA00022801"/>
    </source>
</evidence>
<dbReference type="InterPro" id="IPR021130">
    <property type="entry name" value="PRib-ATP_PPHydrolase-like"/>
</dbReference>
<feature type="region of interest" description="Phosphoribosyl-AMP cyclohydrolase" evidence="15">
    <location>
        <begin position="1"/>
        <end position="105"/>
    </location>
</feature>
<comment type="catalytic activity">
    <reaction evidence="1 15">
        <text>1-(5-phospho-beta-D-ribosyl)-5'-AMP + H2O = 1-(5-phospho-beta-D-ribosyl)-5-[(5-phospho-beta-D-ribosylamino)methylideneamino]imidazole-4-carboxamide</text>
        <dbReference type="Rhea" id="RHEA:20049"/>
        <dbReference type="ChEBI" id="CHEBI:15377"/>
        <dbReference type="ChEBI" id="CHEBI:58435"/>
        <dbReference type="ChEBI" id="CHEBI:59457"/>
        <dbReference type="EC" id="3.5.4.19"/>
    </reaction>
</comment>
<dbReference type="Gene3D" id="3.10.20.810">
    <property type="entry name" value="Phosphoribosyl-AMP cyclohydrolase"/>
    <property type="match status" value="1"/>
</dbReference>
<dbReference type="RefSeq" id="WP_123779528.1">
    <property type="nucleotide sequence ID" value="NZ_RKMG01000006.1"/>
</dbReference>
<dbReference type="PANTHER" id="PTHR42945:SF9">
    <property type="entry name" value="HISTIDINE BIOSYNTHESIS BIFUNCTIONAL PROTEIN HISIE"/>
    <property type="match status" value="1"/>
</dbReference>
<comment type="catalytic activity">
    <reaction evidence="2 15">
        <text>1-(5-phospho-beta-D-ribosyl)-ATP + H2O = 1-(5-phospho-beta-D-ribosyl)-5'-AMP + diphosphate + H(+)</text>
        <dbReference type="Rhea" id="RHEA:22828"/>
        <dbReference type="ChEBI" id="CHEBI:15377"/>
        <dbReference type="ChEBI" id="CHEBI:15378"/>
        <dbReference type="ChEBI" id="CHEBI:33019"/>
        <dbReference type="ChEBI" id="CHEBI:59457"/>
        <dbReference type="ChEBI" id="CHEBI:73183"/>
        <dbReference type="EC" id="3.6.1.31"/>
    </reaction>
</comment>
<feature type="region of interest" description="Phosphoribosyl-ATP pyrophosphohydrolase" evidence="15">
    <location>
        <begin position="106"/>
        <end position="212"/>
    </location>
</feature>
<evidence type="ECO:0000256" key="9">
    <source>
        <dbReference type="ARBA" id="ARBA00022605"/>
    </source>
</evidence>
<name>A0A3N4H763_9LACT</name>
<keyword evidence="18" id="KW-1185">Reference proteome</keyword>
<dbReference type="Pfam" id="PF01503">
    <property type="entry name" value="PRA-PH"/>
    <property type="match status" value="1"/>
</dbReference>